<proteinExistence type="predicted"/>
<accession>A0A9D4ABV8</accession>
<name>A0A9D4ABV8_9ROSI</name>
<evidence type="ECO:0000313" key="1">
    <source>
        <dbReference type="EMBL" id="KAH1108132.1"/>
    </source>
</evidence>
<sequence>MILTGHLEEPKNFFYHYYGMVLRPFALLEFEREERVKGSIDLLITFTNPRVVGGAGDNQGNEDSSNNSDYISYKLNEATDIDALIRSSRKRRRIPTKAVRMNPSNKE</sequence>
<protein>
    <submittedName>
        <fullName evidence="1">Uncharacterized protein</fullName>
    </submittedName>
</protein>
<reference evidence="1 2" key="1">
    <citation type="journal article" date="2021" name="Plant Biotechnol. J.">
        <title>Multi-omics assisted identification of the key and species-specific regulatory components of drought-tolerant mechanisms in Gossypium stocksii.</title>
        <authorList>
            <person name="Yu D."/>
            <person name="Ke L."/>
            <person name="Zhang D."/>
            <person name="Wu Y."/>
            <person name="Sun Y."/>
            <person name="Mei J."/>
            <person name="Sun J."/>
            <person name="Sun Y."/>
        </authorList>
    </citation>
    <scope>NUCLEOTIDE SEQUENCE [LARGE SCALE GENOMIC DNA]</scope>
    <source>
        <strain evidence="2">cv. E1</strain>
        <tissue evidence="1">Leaf</tissue>
    </source>
</reference>
<evidence type="ECO:0000313" key="2">
    <source>
        <dbReference type="Proteomes" id="UP000828251"/>
    </source>
</evidence>
<dbReference type="Proteomes" id="UP000828251">
    <property type="component" value="Unassembled WGS sequence"/>
</dbReference>
<dbReference type="EMBL" id="JAIQCV010000004">
    <property type="protein sequence ID" value="KAH1108132.1"/>
    <property type="molecule type" value="Genomic_DNA"/>
</dbReference>
<dbReference type="AlphaFoldDB" id="A0A9D4ABV8"/>
<keyword evidence="2" id="KW-1185">Reference proteome</keyword>
<gene>
    <name evidence="1" type="ORF">J1N35_011900</name>
</gene>
<comment type="caution">
    <text evidence="1">The sequence shown here is derived from an EMBL/GenBank/DDBJ whole genome shotgun (WGS) entry which is preliminary data.</text>
</comment>
<organism evidence="1 2">
    <name type="scientific">Gossypium stocksii</name>
    <dbReference type="NCBI Taxonomy" id="47602"/>
    <lineage>
        <taxon>Eukaryota</taxon>
        <taxon>Viridiplantae</taxon>
        <taxon>Streptophyta</taxon>
        <taxon>Embryophyta</taxon>
        <taxon>Tracheophyta</taxon>
        <taxon>Spermatophyta</taxon>
        <taxon>Magnoliopsida</taxon>
        <taxon>eudicotyledons</taxon>
        <taxon>Gunneridae</taxon>
        <taxon>Pentapetalae</taxon>
        <taxon>rosids</taxon>
        <taxon>malvids</taxon>
        <taxon>Malvales</taxon>
        <taxon>Malvaceae</taxon>
        <taxon>Malvoideae</taxon>
        <taxon>Gossypium</taxon>
    </lineage>
</organism>